<feature type="domain" description="DH" evidence="8">
    <location>
        <begin position="230"/>
        <end position="416"/>
    </location>
</feature>
<dbReference type="InterPro" id="IPR000219">
    <property type="entry name" value="DH_dom"/>
</dbReference>
<sequence length="1136" mass="130257">MQKGIRLNDGHVTYLGLLAKKDGTRRGSLSKKSSDNTKWHTKWFALLQNMLFYFESESSSRPSGLYLLEGCVCDRSPSPKPSLSAKECLEKQYYFTVSFNHENQKALELRTEDVKDCDEWVAAISHASYRNLATEHETLMQKYLHLLQIVETEKTVAKQLRQQIEDGEIEIERLKSEIQSNPTTAPSDDDSEIKKIKKVQSFLRGWMCRRKWKTIIQDYIRSPHAESMRKRNQVVFSMLEAEAEYVQQLHILVNNFLRPLRMAASSKKPPITHDDVSSIFLNSETIMFLHQIFYQGLKARIASWPTLVLADLFDILLPMLNIYQEFVRNHQYSLQILAHCKQNRDFDKLLKQYEAKPDCEERTLETFLTYPMFQIPRYILTLHELLAHTPHEHVERNSLDYAKSKLEELSRIMHDEVSETENIRKNLAIERMIVEGCEILLDTSQTFVRQGSLIQVPMSEKGKITRGRLGSLSLKKEGERQCFLFSKHLIICTRGSGGKLHLTKNGVVSLIDCTLIEEPEGTDDEYKSGQDMEHLDFKIVVEPKDSQSFTIILVASSRQEKSAWTSDISQCIDNIRCNGLMMNAFEENSKVTVPQMIKSDASLYCDDVDIRFSKMMNSCKVLQIRYASVERLLERLTDLRFLSIDFLNTFLHSYRVFTSADVVLDKLITIYKKPISAIPARSLERFFASSQNNKLLYGEPPKSPRASRKFSSPPPLAITKTSSPNRRRKLSLNIPIITGGKALDLAALSCSSNGYASMYSSMSPFSKTTLDINKLYVALSAASAFAIATAGANEGTPTKEKNGDKEFVIRRAATNRVLNVLRHWVSKHSQDFETNTELKMKVISFLEEVMHDPELLTQERKAAANIIRTLTQEDPGDNQICLEEVLQMAEGGKSEPFENHSALEIAEQLTLLDHLVFKVIPYEEFFGQGWMKNDKNEKTPYIMKTTKHFNDISNLIATEILQCEDVNVRVVVIEKWVAVADICRCLHNYNAVLEITSSLNRSSIFRLKKTWLKVSKQTKTVIDKLQKLVSSEGRFKNLREALKNCDPPCVPYLGMYLTDLAFIEEGTPNYTEDNLVNFSKMRMISHIIREIRQFQQTAYKIDYQPKAALYLLDRSSVMDEEGLYEASLRIEPKVPN</sequence>
<dbReference type="InterPro" id="IPR023578">
    <property type="entry name" value="Ras_GEF_dom_sf"/>
</dbReference>
<reference evidence="10" key="1">
    <citation type="submission" date="2025-08" db="UniProtKB">
        <authorList>
            <consortium name="Ensembl"/>
        </authorList>
    </citation>
    <scope>IDENTIFICATION</scope>
</reference>
<dbReference type="Gene3D" id="1.10.840.10">
    <property type="entry name" value="Ras guanine-nucleotide exchange factors catalytic domain"/>
    <property type="match status" value="1"/>
</dbReference>
<dbReference type="SUPFAM" id="SSF48366">
    <property type="entry name" value="Ras GEF"/>
    <property type="match status" value="1"/>
</dbReference>
<dbReference type="Gene3D" id="1.20.900.10">
    <property type="entry name" value="Dbl homology (DH) domain"/>
    <property type="match status" value="1"/>
</dbReference>
<dbReference type="PROSITE" id="PS50096">
    <property type="entry name" value="IQ"/>
    <property type="match status" value="1"/>
</dbReference>
<dbReference type="InterPro" id="IPR000651">
    <property type="entry name" value="Ras-like_Gua-exchang_fac_N"/>
</dbReference>
<dbReference type="GO" id="GO:0005085">
    <property type="term" value="F:guanyl-nucleotide exchange factor activity"/>
    <property type="evidence" value="ECO:0007669"/>
    <property type="project" value="UniProtKB-KW"/>
</dbReference>
<dbReference type="GO" id="GO:0007265">
    <property type="term" value="P:Ras protein signal transduction"/>
    <property type="evidence" value="ECO:0007669"/>
    <property type="project" value="TreeGrafter"/>
</dbReference>
<evidence type="ECO:0000256" key="1">
    <source>
        <dbReference type="ARBA" id="ARBA00022658"/>
    </source>
</evidence>
<dbReference type="PANTHER" id="PTHR23113:SF193">
    <property type="entry name" value="RAS-SPECIFIC GUANINE NUCLEOTIDE-RELEASING FACTOR 1"/>
    <property type="match status" value="1"/>
</dbReference>
<dbReference type="InterPro" id="IPR035899">
    <property type="entry name" value="DBL_dom_sf"/>
</dbReference>
<dbReference type="FunFam" id="1.20.900.10:FF:000005">
    <property type="entry name" value="Ras-specific guanine nucleotide-releasing factor 1 isoform 2"/>
    <property type="match status" value="1"/>
</dbReference>
<evidence type="ECO:0000256" key="2">
    <source>
        <dbReference type="ARBA" id="ARBA00022737"/>
    </source>
</evidence>
<reference evidence="10" key="2">
    <citation type="submission" date="2025-09" db="UniProtKB">
        <authorList>
            <consortium name="Ensembl"/>
        </authorList>
    </citation>
    <scope>IDENTIFICATION</scope>
</reference>
<dbReference type="GO" id="GO:0005886">
    <property type="term" value="C:plasma membrane"/>
    <property type="evidence" value="ECO:0007669"/>
    <property type="project" value="TreeGrafter"/>
</dbReference>
<dbReference type="Pfam" id="PF00621">
    <property type="entry name" value="RhoGEF"/>
    <property type="match status" value="1"/>
</dbReference>
<dbReference type="Pfam" id="PF00618">
    <property type="entry name" value="RasGEF_N"/>
    <property type="match status" value="1"/>
</dbReference>
<dbReference type="InterPro" id="IPR019804">
    <property type="entry name" value="Ras_G-nucl-exch_fac_CS"/>
</dbReference>
<evidence type="ECO:0000313" key="11">
    <source>
        <dbReference type="Proteomes" id="UP000694427"/>
    </source>
</evidence>
<dbReference type="InterPro" id="IPR036964">
    <property type="entry name" value="RASGEF_cat_dom_sf"/>
</dbReference>
<evidence type="ECO:0000259" key="7">
    <source>
        <dbReference type="PROSITE" id="PS50009"/>
    </source>
</evidence>
<dbReference type="SMART" id="SM00229">
    <property type="entry name" value="RasGEFN"/>
    <property type="match status" value="1"/>
</dbReference>
<protein>
    <submittedName>
        <fullName evidence="10">Ras protein specific guanine nucleotide releasing factor 1</fullName>
    </submittedName>
</protein>
<evidence type="ECO:0000256" key="5">
    <source>
        <dbReference type="SAM" id="MobiDB-lite"/>
    </source>
</evidence>
<proteinExistence type="predicted"/>
<dbReference type="PROSITE" id="PS50003">
    <property type="entry name" value="PH_DOMAIN"/>
    <property type="match status" value="2"/>
</dbReference>
<dbReference type="Ensembl" id="ENSCCRT00010005259.1">
    <property type="protein sequence ID" value="ENSCCRP00010004871.1"/>
    <property type="gene ID" value="ENSCCRG00010001690.1"/>
</dbReference>
<dbReference type="SMART" id="SM00325">
    <property type="entry name" value="RhoGEF"/>
    <property type="match status" value="1"/>
</dbReference>
<feature type="domain" description="PH" evidence="6">
    <location>
        <begin position="457"/>
        <end position="573"/>
    </location>
</feature>
<evidence type="ECO:0000259" key="8">
    <source>
        <dbReference type="PROSITE" id="PS50010"/>
    </source>
</evidence>
<dbReference type="CDD" id="cd00155">
    <property type="entry name" value="RasGEF"/>
    <property type="match status" value="1"/>
</dbReference>
<dbReference type="InterPro" id="IPR001331">
    <property type="entry name" value="GDS_CDC24_CS"/>
</dbReference>
<dbReference type="PROSITE" id="PS50010">
    <property type="entry name" value="DH_2"/>
    <property type="match status" value="1"/>
</dbReference>
<dbReference type="InterPro" id="IPR008937">
    <property type="entry name" value="Ras-like_GEF"/>
</dbReference>
<keyword evidence="4" id="KW-0175">Coiled coil</keyword>
<dbReference type="CDD" id="cd06224">
    <property type="entry name" value="REM"/>
    <property type="match status" value="1"/>
</dbReference>
<dbReference type="CDD" id="cd13261">
    <property type="entry name" value="PH_RasGRF1_2"/>
    <property type="match status" value="1"/>
</dbReference>
<feature type="domain" description="N-terminal Ras-GEF" evidence="9">
    <location>
        <begin position="620"/>
        <end position="735"/>
    </location>
</feature>
<evidence type="ECO:0000256" key="4">
    <source>
        <dbReference type="SAM" id="Coils"/>
    </source>
</evidence>
<dbReference type="Gene3D" id="2.30.29.30">
    <property type="entry name" value="Pleckstrin-homology domain (PH domain)/Phosphotyrosine-binding domain (PTB)"/>
    <property type="match status" value="2"/>
</dbReference>
<dbReference type="Gene3D" id="1.20.870.10">
    <property type="entry name" value="Son of sevenless (SoS) protein Chain: S domain 1"/>
    <property type="match status" value="2"/>
</dbReference>
<feature type="region of interest" description="Disordered" evidence="5">
    <location>
        <begin position="697"/>
        <end position="724"/>
    </location>
</feature>
<dbReference type="FunFam" id="1.20.870.10:FF:000004">
    <property type="entry name" value="Ras-specific guanine nucleotide-releasing factor 1 isoform 2"/>
    <property type="match status" value="1"/>
</dbReference>
<dbReference type="PROSITE" id="PS50009">
    <property type="entry name" value="RASGEF_CAT"/>
    <property type="match status" value="1"/>
</dbReference>
<dbReference type="SMART" id="SM00233">
    <property type="entry name" value="PH"/>
    <property type="match status" value="2"/>
</dbReference>
<dbReference type="SUPFAM" id="SSF48065">
    <property type="entry name" value="DBL homology domain (DH-domain)"/>
    <property type="match status" value="1"/>
</dbReference>
<organism evidence="10 11">
    <name type="scientific">Cyprinus carpio</name>
    <name type="common">Common carp</name>
    <dbReference type="NCBI Taxonomy" id="7962"/>
    <lineage>
        <taxon>Eukaryota</taxon>
        <taxon>Metazoa</taxon>
        <taxon>Chordata</taxon>
        <taxon>Craniata</taxon>
        <taxon>Vertebrata</taxon>
        <taxon>Euteleostomi</taxon>
        <taxon>Actinopterygii</taxon>
        <taxon>Neopterygii</taxon>
        <taxon>Teleostei</taxon>
        <taxon>Ostariophysi</taxon>
        <taxon>Cypriniformes</taxon>
        <taxon>Cyprinidae</taxon>
        <taxon>Cyprininae</taxon>
        <taxon>Cyprinus</taxon>
    </lineage>
</organism>
<dbReference type="PANTHER" id="PTHR23113">
    <property type="entry name" value="GUANINE NUCLEOTIDE EXCHANGE FACTOR"/>
    <property type="match status" value="1"/>
</dbReference>
<dbReference type="SMART" id="SM00147">
    <property type="entry name" value="RasGEF"/>
    <property type="match status" value="1"/>
</dbReference>
<evidence type="ECO:0000259" key="9">
    <source>
        <dbReference type="PROSITE" id="PS50212"/>
    </source>
</evidence>
<dbReference type="AlphaFoldDB" id="A0A8C1GCC9"/>
<evidence type="ECO:0000256" key="3">
    <source>
        <dbReference type="PROSITE-ProRule" id="PRU00168"/>
    </source>
</evidence>
<dbReference type="Pfam" id="PF00169">
    <property type="entry name" value="PH"/>
    <property type="match status" value="2"/>
</dbReference>
<dbReference type="PROSITE" id="PS50212">
    <property type="entry name" value="RASGEF_NTER"/>
    <property type="match status" value="1"/>
</dbReference>
<evidence type="ECO:0000259" key="6">
    <source>
        <dbReference type="PROSITE" id="PS50003"/>
    </source>
</evidence>
<dbReference type="FunFam" id="2.30.29.30:FF:000176">
    <property type="entry name" value="ras-specific guanine nucleotide-releasing factor 1 isoform X2"/>
    <property type="match status" value="1"/>
</dbReference>
<dbReference type="InterPro" id="IPR011993">
    <property type="entry name" value="PH-like_dom_sf"/>
</dbReference>
<keyword evidence="11" id="KW-1185">Reference proteome</keyword>
<dbReference type="PROSITE" id="PS00741">
    <property type="entry name" value="DH_1"/>
    <property type="match status" value="1"/>
</dbReference>
<evidence type="ECO:0000313" key="10">
    <source>
        <dbReference type="Ensembl" id="ENSCCRP00010004871.1"/>
    </source>
</evidence>
<feature type="domain" description="PH" evidence="6">
    <location>
        <begin position="22"/>
        <end position="129"/>
    </location>
</feature>
<dbReference type="CDD" id="cd00160">
    <property type="entry name" value="RhoGEF"/>
    <property type="match status" value="1"/>
</dbReference>
<dbReference type="Pfam" id="PF00617">
    <property type="entry name" value="RasGEF"/>
    <property type="match status" value="1"/>
</dbReference>
<dbReference type="PROSITE" id="PS00720">
    <property type="entry name" value="RASGEF"/>
    <property type="match status" value="1"/>
</dbReference>
<keyword evidence="1 3" id="KW-0344">Guanine-nucleotide releasing factor</keyword>
<dbReference type="InterPro" id="IPR001849">
    <property type="entry name" value="PH_domain"/>
</dbReference>
<accession>A0A8C1GCC9</accession>
<dbReference type="FunFam" id="2.30.29.30:FF:000117">
    <property type="entry name" value="ras-specific guanine nucleotide-releasing factor 1 isoform X2"/>
    <property type="match status" value="1"/>
</dbReference>
<dbReference type="FunFam" id="1.20.870.10:FF:000006">
    <property type="entry name" value="ras-specific guanine nucleotide-releasing factor 1 isoform X1"/>
    <property type="match status" value="1"/>
</dbReference>
<dbReference type="InterPro" id="IPR001895">
    <property type="entry name" value="RASGEF_cat_dom"/>
</dbReference>
<feature type="coiled-coil region" evidence="4">
    <location>
        <begin position="150"/>
        <end position="177"/>
    </location>
</feature>
<feature type="domain" description="Ras-GEF" evidence="7">
    <location>
        <begin position="901"/>
        <end position="1133"/>
    </location>
</feature>
<name>A0A8C1GCC9_CYPCA</name>
<dbReference type="Proteomes" id="UP000694427">
    <property type="component" value="Unplaced"/>
</dbReference>
<keyword evidence="2" id="KW-0677">Repeat</keyword>
<dbReference type="SUPFAM" id="SSF50729">
    <property type="entry name" value="PH domain-like"/>
    <property type="match status" value="2"/>
</dbReference>